<dbReference type="InterPro" id="IPR007219">
    <property type="entry name" value="XnlR_reg_dom"/>
</dbReference>
<sequence>MHSVNNESRATTSCTECQRRKQKCSREWPCNHCQARKVPHLCQFGTKRLQQPSPPKSAFRYAQLLSRKSSSLRHSNSSGIVRGLLRHEDEREASPTLPSYPRMAWTPSLKKESSEDSHKSDAVEGVLHAIPPRSITDAIVNHFLSVVNYRYSAIYAPIFTDHYVQWWSDRVNGRTLLPEFTCLLLRVLSYSTQYLTRELRKMIEFELACSPQTMTDRFHEAAEQLSKSFSTSNACIERVQELFYKGAWLKSESRIVESWHSLGCTIRVAQELGLDKESSHAGLPEFDAEIRRRLWTLLYIWDWQMSAWLGRPHLIDQKDLSFEFPNLRLDSSASEPNLLSPFAHVALQANIARRIAPLLGDVQVTSDLSPDQVYMALQEIRNFINELPPVFRMEDPDLTLDEAHPYYVFQRYQLHVVIHLAMIDLLKPYLTGDPKNPRTPQDAKLRKTGVDIALKMLDIARLMFNHEFPINAKFHMVVFCIFDTATTLCSAIIHDVDDVLHYRERVMGAVENALDMLQHLSHITKLGASSYWFLFKLVQAAPVLSHYGPITKRQRALHRSDYSNSSSEARTPLPEQPLPMSSAPVIEPEVKPAAPAYNHMPVPEMETTDDLSFDLEQFLAQNPFGSSSNLDIGGMEVVWDWEDLNLDFGLLNNDAIDDRPQ</sequence>
<gene>
    <name evidence="6" type="ORF">P171DRAFT_78459</name>
</gene>
<evidence type="ECO:0000259" key="5">
    <source>
        <dbReference type="PROSITE" id="PS50048"/>
    </source>
</evidence>
<dbReference type="GO" id="GO:0005634">
    <property type="term" value="C:nucleus"/>
    <property type="evidence" value="ECO:0007669"/>
    <property type="project" value="UniProtKB-SubCell"/>
</dbReference>
<evidence type="ECO:0000256" key="1">
    <source>
        <dbReference type="ARBA" id="ARBA00004123"/>
    </source>
</evidence>
<keyword evidence="2" id="KW-0479">Metal-binding</keyword>
<feature type="region of interest" description="Disordered" evidence="4">
    <location>
        <begin position="558"/>
        <end position="583"/>
    </location>
</feature>
<evidence type="ECO:0000256" key="4">
    <source>
        <dbReference type="SAM" id="MobiDB-lite"/>
    </source>
</evidence>
<dbReference type="GO" id="GO:0008270">
    <property type="term" value="F:zinc ion binding"/>
    <property type="evidence" value="ECO:0007669"/>
    <property type="project" value="InterPro"/>
</dbReference>
<feature type="domain" description="Zn(2)-C6 fungal-type" evidence="5">
    <location>
        <begin position="13"/>
        <end position="44"/>
    </location>
</feature>
<evidence type="ECO:0000313" key="6">
    <source>
        <dbReference type="EMBL" id="KAF2441750.1"/>
    </source>
</evidence>
<dbReference type="CDD" id="cd00067">
    <property type="entry name" value="GAL4"/>
    <property type="match status" value="1"/>
</dbReference>
<comment type="caution">
    <text evidence="6">The sequence shown here is derived from an EMBL/GenBank/DDBJ whole genome shotgun (WGS) entry which is preliminary data.</text>
</comment>
<protein>
    <recommendedName>
        <fullName evidence="5">Zn(2)-C6 fungal-type domain-containing protein</fullName>
    </recommendedName>
</protein>
<comment type="subcellular location">
    <subcellularLocation>
        <location evidence="1">Nucleus</location>
    </subcellularLocation>
</comment>
<feature type="compositionally biased region" description="Basic and acidic residues" evidence="4">
    <location>
        <begin position="109"/>
        <end position="118"/>
    </location>
</feature>
<dbReference type="GO" id="GO:0006351">
    <property type="term" value="P:DNA-templated transcription"/>
    <property type="evidence" value="ECO:0007669"/>
    <property type="project" value="InterPro"/>
</dbReference>
<dbReference type="GO" id="GO:0003677">
    <property type="term" value="F:DNA binding"/>
    <property type="evidence" value="ECO:0007669"/>
    <property type="project" value="InterPro"/>
</dbReference>
<dbReference type="Pfam" id="PF04082">
    <property type="entry name" value="Fungal_trans"/>
    <property type="match status" value="1"/>
</dbReference>
<feature type="region of interest" description="Disordered" evidence="4">
    <location>
        <begin position="83"/>
        <end position="118"/>
    </location>
</feature>
<dbReference type="PROSITE" id="PS50048">
    <property type="entry name" value="ZN2_CY6_FUNGAL_2"/>
    <property type="match status" value="1"/>
</dbReference>
<evidence type="ECO:0000256" key="3">
    <source>
        <dbReference type="ARBA" id="ARBA00023242"/>
    </source>
</evidence>
<evidence type="ECO:0000256" key="2">
    <source>
        <dbReference type="ARBA" id="ARBA00022723"/>
    </source>
</evidence>
<dbReference type="OrthoDB" id="5344325at2759"/>
<dbReference type="InterPro" id="IPR050613">
    <property type="entry name" value="Sec_Metabolite_Reg"/>
</dbReference>
<reference evidence="6" key="1">
    <citation type="journal article" date="2020" name="Stud. Mycol.">
        <title>101 Dothideomycetes genomes: a test case for predicting lifestyles and emergence of pathogens.</title>
        <authorList>
            <person name="Haridas S."/>
            <person name="Albert R."/>
            <person name="Binder M."/>
            <person name="Bloem J."/>
            <person name="Labutti K."/>
            <person name="Salamov A."/>
            <person name="Andreopoulos B."/>
            <person name="Baker S."/>
            <person name="Barry K."/>
            <person name="Bills G."/>
            <person name="Bluhm B."/>
            <person name="Cannon C."/>
            <person name="Castanera R."/>
            <person name="Culley D."/>
            <person name="Daum C."/>
            <person name="Ezra D."/>
            <person name="Gonzalez J."/>
            <person name="Henrissat B."/>
            <person name="Kuo A."/>
            <person name="Liang C."/>
            <person name="Lipzen A."/>
            <person name="Lutzoni F."/>
            <person name="Magnuson J."/>
            <person name="Mondo S."/>
            <person name="Nolan M."/>
            <person name="Ohm R."/>
            <person name="Pangilinan J."/>
            <person name="Park H.-J."/>
            <person name="Ramirez L."/>
            <person name="Alfaro M."/>
            <person name="Sun H."/>
            <person name="Tritt A."/>
            <person name="Yoshinaga Y."/>
            <person name="Zwiers L.-H."/>
            <person name="Turgeon B."/>
            <person name="Goodwin S."/>
            <person name="Spatafora J."/>
            <person name="Crous P."/>
            <person name="Grigoriev I."/>
        </authorList>
    </citation>
    <scope>NUCLEOTIDE SEQUENCE</scope>
    <source>
        <strain evidence="6">CBS 690.94</strain>
    </source>
</reference>
<accession>A0A9P4PD04</accession>
<dbReference type="CDD" id="cd12148">
    <property type="entry name" value="fungal_TF_MHR"/>
    <property type="match status" value="1"/>
</dbReference>
<dbReference type="Proteomes" id="UP000799764">
    <property type="component" value="Unassembled WGS sequence"/>
</dbReference>
<dbReference type="AlphaFoldDB" id="A0A9P4PD04"/>
<dbReference type="InterPro" id="IPR036864">
    <property type="entry name" value="Zn2-C6_fun-type_DNA-bd_sf"/>
</dbReference>
<evidence type="ECO:0000313" key="7">
    <source>
        <dbReference type="Proteomes" id="UP000799764"/>
    </source>
</evidence>
<dbReference type="SUPFAM" id="SSF57701">
    <property type="entry name" value="Zn2/Cys6 DNA-binding domain"/>
    <property type="match status" value="1"/>
</dbReference>
<keyword evidence="3" id="KW-0539">Nucleus</keyword>
<dbReference type="InterPro" id="IPR001138">
    <property type="entry name" value="Zn2Cys6_DnaBD"/>
</dbReference>
<organism evidence="6 7">
    <name type="scientific">Karstenula rhodostoma CBS 690.94</name>
    <dbReference type="NCBI Taxonomy" id="1392251"/>
    <lineage>
        <taxon>Eukaryota</taxon>
        <taxon>Fungi</taxon>
        <taxon>Dikarya</taxon>
        <taxon>Ascomycota</taxon>
        <taxon>Pezizomycotina</taxon>
        <taxon>Dothideomycetes</taxon>
        <taxon>Pleosporomycetidae</taxon>
        <taxon>Pleosporales</taxon>
        <taxon>Massarineae</taxon>
        <taxon>Didymosphaeriaceae</taxon>
        <taxon>Karstenula</taxon>
    </lineage>
</organism>
<dbReference type="SMART" id="SM00906">
    <property type="entry name" value="Fungal_trans"/>
    <property type="match status" value="1"/>
</dbReference>
<keyword evidence="7" id="KW-1185">Reference proteome</keyword>
<proteinExistence type="predicted"/>
<name>A0A9P4PD04_9PLEO</name>
<dbReference type="SMART" id="SM00066">
    <property type="entry name" value="GAL4"/>
    <property type="match status" value="1"/>
</dbReference>
<dbReference type="PANTHER" id="PTHR31001:SF84">
    <property type="entry name" value="FUNGAL SPECIFIC TRANSCRIPTION FACTOR"/>
    <property type="match status" value="1"/>
</dbReference>
<dbReference type="GO" id="GO:0000981">
    <property type="term" value="F:DNA-binding transcription factor activity, RNA polymerase II-specific"/>
    <property type="evidence" value="ECO:0007669"/>
    <property type="project" value="InterPro"/>
</dbReference>
<dbReference type="PANTHER" id="PTHR31001">
    <property type="entry name" value="UNCHARACTERIZED TRANSCRIPTIONAL REGULATORY PROTEIN"/>
    <property type="match status" value="1"/>
</dbReference>
<dbReference type="Gene3D" id="4.10.240.10">
    <property type="entry name" value="Zn(2)-C6 fungal-type DNA-binding domain"/>
    <property type="match status" value="1"/>
</dbReference>
<dbReference type="EMBL" id="MU001505">
    <property type="protein sequence ID" value="KAF2441750.1"/>
    <property type="molecule type" value="Genomic_DNA"/>
</dbReference>